<organism evidence="2 3">
    <name type="scientific">Megaselia scalaris</name>
    <name type="common">Humpbacked fly</name>
    <name type="synonym">Phora scalaris</name>
    <dbReference type="NCBI Taxonomy" id="36166"/>
    <lineage>
        <taxon>Eukaryota</taxon>
        <taxon>Metazoa</taxon>
        <taxon>Ecdysozoa</taxon>
        <taxon>Arthropoda</taxon>
        <taxon>Hexapoda</taxon>
        <taxon>Insecta</taxon>
        <taxon>Pterygota</taxon>
        <taxon>Neoptera</taxon>
        <taxon>Endopterygota</taxon>
        <taxon>Diptera</taxon>
        <taxon>Brachycera</taxon>
        <taxon>Muscomorpha</taxon>
        <taxon>Platypezoidea</taxon>
        <taxon>Phoridae</taxon>
        <taxon>Megaseliini</taxon>
        <taxon>Megaselia</taxon>
    </lineage>
</organism>
<keyword evidence="3" id="KW-1185">Reference proteome</keyword>
<feature type="compositionally biased region" description="Polar residues" evidence="1">
    <location>
        <begin position="93"/>
        <end position="103"/>
    </location>
</feature>
<protein>
    <submittedName>
        <fullName evidence="2">Uncharacterized protein</fullName>
    </submittedName>
</protein>
<proteinExistence type="predicted"/>
<dbReference type="STRING" id="36166.T1GS97"/>
<dbReference type="EnsemblMetazoa" id="MESCA006548-RA">
    <property type="protein sequence ID" value="MESCA006548-PA"/>
    <property type="gene ID" value="MESCA006548"/>
</dbReference>
<dbReference type="EMBL" id="CAQQ02142364">
    <property type="status" value="NOT_ANNOTATED_CDS"/>
    <property type="molecule type" value="Genomic_DNA"/>
</dbReference>
<dbReference type="AlphaFoldDB" id="T1GS97"/>
<feature type="region of interest" description="Disordered" evidence="1">
    <location>
        <begin position="77"/>
        <end position="125"/>
    </location>
</feature>
<accession>T1GS97</accession>
<sequence>MGPLDAINLASSILSGNPCSQQQESILNSYLTSSGFQHLGEILNGHPGSFSNGNHQPLMVGRQGVFKDVKSIIADYRQQHPESVPRRGRRVKQSVQNPNVQQELKSDANSRPSSNDSSSHSISNAQSSQFTDFLVQLKKMTGQTENKNNNNNQGKFTVTSNAGGICSGSSNSGTYPEVTLHPVAGTTNDQAGSLLHGILTKVGIINGERLKFLVTSPIYLLSY</sequence>
<evidence type="ECO:0000256" key="1">
    <source>
        <dbReference type="SAM" id="MobiDB-lite"/>
    </source>
</evidence>
<reference evidence="3" key="1">
    <citation type="submission" date="2013-02" db="EMBL/GenBank/DDBJ databases">
        <authorList>
            <person name="Hughes D."/>
        </authorList>
    </citation>
    <scope>NUCLEOTIDE SEQUENCE</scope>
    <source>
        <strain>Durham</strain>
        <strain evidence="3">NC isolate 2 -- Noor lab</strain>
    </source>
</reference>
<feature type="compositionally biased region" description="Low complexity" evidence="1">
    <location>
        <begin position="107"/>
        <end position="125"/>
    </location>
</feature>
<name>T1GS97_MEGSC</name>
<dbReference type="HOGENOM" id="CLU_1241372_0_0_1"/>
<reference evidence="2" key="2">
    <citation type="submission" date="2015-06" db="UniProtKB">
        <authorList>
            <consortium name="EnsemblMetazoa"/>
        </authorList>
    </citation>
    <scope>IDENTIFICATION</scope>
</reference>
<dbReference type="Proteomes" id="UP000015102">
    <property type="component" value="Unassembled WGS sequence"/>
</dbReference>
<evidence type="ECO:0000313" key="3">
    <source>
        <dbReference type="Proteomes" id="UP000015102"/>
    </source>
</evidence>
<evidence type="ECO:0000313" key="2">
    <source>
        <dbReference type="EnsemblMetazoa" id="MESCA006548-PA"/>
    </source>
</evidence>